<keyword evidence="2" id="KW-0732">Signal</keyword>
<sequence>MPPRSRTVRPVRAALATVLTAALALSAAPATAAPGAGARPSTSVPGGDVGRWKVRAAGPGEWVVTWRSPARLPVTSDRPTIVHGGTALGVPTVRADGRTVTTSVASPTRPDPAALDVVLSGDRLDVAGSDVPDQRTARSSAVPRLPALEADPAEPGSYETSTTDYELAPVPLPGMPEPIEMVGHVVEPVLGADAGPRPLVLFLHGRHSFCYDPTESGADEWSWPCQAPAIDIPSHLGYDYIQQVLASQGYATVSVRVNGINAQDYRLADGGADARAAIVQAHLDHWVDLADEHQVDLDQVVLVGHSRGGEGVDRASIQIDADAPYRIAGQVLLAPTNFGTQSAPYVPTVTVLPSCDGDVFDLQGQRFTDSGRDLFDDDTSLKSSVFVSGANHNFFNTEWTPGLAEAPAWDDWGGGGPATLCGEGSPTRLTATEQQRVGVAYVAGAVALFTRDDQEVLPLFDGSVVRPPTIGAADVRSHAIGGGRDVRGAGTESGLALADGATTAFCRGVLSQSGVGACGKGYELYGQVPHWYDARELAPSRPELEMSWSAVGQSGGLRLDEPLDLSSGRLELRTIVDPTRGDVRLRLRLTDADGTSAVVTPADDGLVRALPSDRRSAKRWAQTVIADPAEATGIDLSRVEQVEVIGDSEDGRIWVLDLAAAPDTLAAVPDTRAATVSMGSLRLREGDTDGTAVAEVPWTVDGTLTEPAELLVGISTGWRPRDREVVRLDVAPGQTSGTIPVEYESNDLDDYGDRFTQLEAHPVDHVMTDAYVGVLRVVDDDPRPRMSFTTPRRVAEGDQIPVRVRIEGGASYPLYAAVEVVRGSSDREPLRIGDLPVRWLAGHDVAGSDPRTPLHRAGVYLGRTVRPGDHTVTLTMPTRVDRVDEGVEVVTFSMDLGRREVRRTVRVVD</sequence>
<comment type="caution">
    <text evidence="3">The sequence shown here is derived from an EMBL/GenBank/DDBJ whole genome shotgun (WGS) entry which is preliminary data.</text>
</comment>
<reference evidence="4" key="1">
    <citation type="journal article" date="2019" name="Int. J. Syst. Evol. Microbiol.">
        <title>The Global Catalogue of Microorganisms (GCM) 10K type strain sequencing project: providing services to taxonomists for standard genome sequencing and annotation.</title>
        <authorList>
            <consortium name="The Broad Institute Genomics Platform"/>
            <consortium name="The Broad Institute Genome Sequencing Center for Infectious Disease"/>
            <person name="Wu L."/>
            <person name="Ma J."/>
        </authorList>
    </citation>
    <scope>NUCLEOTIDE SEQUENCE [LARGE SCALE GENOMIC DNA]</scope>
    <source>
        <strain evidence="4">CGMCC 1.12477</strain>
    </source>
</reference>
<evidence type="ECO:0008006" key="5">
    <source>
        <dbReference type="Google" id="ProtNLM"/>
    </source>
</evidence>
<feature type="chain" id="PRO_5047502325" description="Alpha/beta hydrolase" evidence="2">
    <location>
        <begin position="33"/>
        <end position="909"/>
    </location>
</feature>
<organism evidence="3 4">
    <name type="scientific">Nocardioides aestuarii</name>
    <dbReference type="NCBI Taxonomy" id="252231"/>
    <lineage>
        <taxon>Bacteria</taxon>
        <taxon>Bacillati</taxon>
        <taxon>Actinomycetota</taxon>
        <taxon>Actinomycetes</taxon>
        <taxon>Propionibacteriales</taxon>
        <taxon>Nocardioidaceae</taxon>
        <taxon>Nocardioides</taxon>
    </lineage>
</organism>
<proteinExistence type="predicted"/>
<dbReference type="EMBL" id="JBHUGD010000003">
    <property type="protein sequence ID" value="MFD1947071.1"/>
    <property type="molecule type" value="Genomic_DNA"/>
</dbReference>
<name>A0ABW4TN58_9ACTN</name>
<protein>
    <recommendedName>
        <fullName evidence="5">Alpha/beta hydrolase</fullName>
    </recommendedName>
</protein>
<gene>
    <name evidence="3" type="ORF">ACFSDE_09730</name>
</gene>
<accession>A0ABW4TN58</accession>
<dbReference type="Gene3D" id="3.40.50.1820">
    <property type="entry name" value="alpha/beta hydrolase"/>
    <property type="match status" value="1"/>
</dbReference>
<dbReference type="Proteomes" id="UP001597351">
    <property type="component" value="Unassembled WGS sequence"/>
</dbReference>
<dbReference type="SUPFAM" id="SSF53474">
    <property type="entry name" value="alpha/beta-Hydrolases"/>
    <property type="match status" value="1"/>
</dbReference>
<feature type="region of interest" description="Disordered" evidence="1">
    <location>
        <begin position="126"/>
        <end position="161"/>
    </location>
</feature>
<feature type="region of interest" description="Disordered" evidence="1">
    <location>
        <begin position="29"/>
        <end position="50"/>
    </location>
</feature>
<feature type="signal peptide" evidence="2">
    <location>
        <begin position="1"/>
        <end position="32"/>
    </location>
</feature>
<keyword evidence="4" id="KW-1185">Reference proteome</keyword>
<feature type="compositionally biased region" description="Low complexity" evidence="1">
    <location>
        <begin position="29"/>
        <end position="42"/>
    </location>
</feature>
<evidence type="ECO:0000256" key="2">
    <source>
        <dbReference type="SAM" id="SignalP"/>
    </source>
</evidence>
<evidence type="ECO:0000313" key="3">
    <source>
        <dbReference type="EMBL" id="MFD1947071.1"/>
    </source>
</evidence>
<evidence type="ECO:0000313" key="4">
    <source>
        <dbReference type="Proteomes" id="UP001597351"/>
    </source>
</evidence>
<evidence type="ECO:0000256" key="1">
    <source>
        <dbReference type="SAM" id="MobiDB-lite"/>
    </source>
</evidence>
<dbReference type="RefSeq" id="WP_343917823.1">
    <property type="nucleotide sequence ID" value="NZ_BAAAJT010000002.1"/>
</dbReference>
<dbReference type="InterPro" id="IPR029058">
    <property type="entry name" value="AB_hydrolase_fold"/>
</dbReference>